<gene>
    <name evidence="2" type="ORF">HCDG_07105</name>
</gene>
<keyword evidence="1" id="KW-1133">Transmembrane helix</keyword>
<dbReference type="HOGENOM" id="CLU_1776928_0_0_1"/>
<name>C6HLM4_AJECH</name>
<accession>C6HLM4</accession>
<keyword evidence="1" id="KW-0472">Membrane</keyword>
<dbReference type="Proteomes" id="UP000002624">
    <property type="component" value="Unassembled WGS sequence"/>
</dbReference>
<dbReference type="EMBL" id="GG692430">
    <property type="protein sequence ID" value="EER39161.1"/>
    <property type="molecule type" value="Genomic_DNA"/>
</dbReference>
<keyword evidence="1" id="KW-0812">Transmembrane</keyword>
<evidence type="ECO:0000313" key="2">
    <source>
        <dbReference type="EMBL" id="EER39161.1"/>
    </source>
</evidence>
<feature type="transmembrane region" description="Helical" evidence="1">
    <location>
        <begin position="74"/>
        <end position="95"/>
    </location>
</feature>
<dbReference type="AlphaFoldDB" id="C6HLM4"/>
<organism evidence="2 3">
    <name type="scientific">Ajellomyces capsulatus (strain H143)</name>
    <name type="common">Darling's disease fungus</name>
    <name type="synonym">Histoplasma capsulatum</name>
    <dbReference type="NCBI Taxonomy" id="544712"/>
    <lineage>
        <taxon>Eukaryota</taxon>
        <taxon>Fungi</taxon>
        <taxon>Dikarya</taxon>
        <taxon>Ascomycota</taxon>
        <taxon>Pezizomycotina</taxon>
        <taxon>Eurotiomycetes</taxon>
        <taxon>Eurotiomycetidae</taxon>
        <taxon>Onygenales</taxon>
        <taxon>Ajellomycetaceae</taxon>
        <taxon>Histoplasma</taxon>
    </lineage>
</organism>
<evidence type="ECO:0000256" key="1">
    <source>
        <dbReference type="SAM" id="Phobius"/>
    </source>
</evidence>
<dbReference type="VEuPathDB" id="FungiDB:HCDG_07105"/>
<proteinExistence type="predicted"/>
<sequence>MGVQNGAGQICSSPAEVESVCRVDQGAAQAPSTGDGGLFFLSDDRASSPSSDLSEVLGLFYKLEGCEALVLSRIFLYLFSHFGALLSCLSGLLVLPDSRHHMRGVSTRIDDVFGVGLGRSALTENSSRRALAAGSLTEYFQSGLSK</sequence>
<protein>
    <submittedName>
        <fullName evidence="2">Uncharacterized protein</fullName>
    </submittedName>
</protein>
<reference evidence="3" key="1">
    <citation type="submission" date="2009-05" db="EMBL/GenBank/DDBJ databases">
        <title>The genome sequence of Ajellomyces capsulatus strain H143.</title>
        <authorList>
            <person name="Champion M."/>
            <person name="Cuomo C.A."/>
            <person name="Ma L.-J."/>
            <person name="Henn M.R."/>
            <person name="Sil A."/>
            <person name="Goldman B."/>
            <person name="Young S.K."/>
            <person name="Kodira C.D."/>
            <person name="Zeng Q."/>
            <person name="Koehrsen M."/>
            <person name="Alvarado L."/>
            <person name="Berlin A.M."/>
            <person name="Borenstein D."/>
            <person name="Chen Z."/>
            <person name="Engels R."/>
            <person name="Freedman E."/>
            <person name="Gellesch M."/>
            <person name="Goldberg J."/>
            <person name="Griggs A."/>
            <person name="Gujja S."/>
            <person name="Heiman D.I."/>
            <person name="Hepburn T.A."/>
            <person name="Howarth C."/>
            <person name="Jen D."/>
            <person name="Larson L."/>
            <person name="Lewis B."/>
            <person name="Mehta T."/>
            <person name="Park D."/>
            <person name="Pearson M."/>
            <person name="Roberts A."/>
            <person name="Saif S."/>
            <person name="Shea T.D."/>
            <person name="Shenoy N."/>
            <person name="Sisk P."/>
            <person name="Stolte C."/>
            <person name="Sykes S."/>
            <person name="Walk T."/>
            <person name="White J."/>
            <person name="Yandava C."/>
            <person name="Klein B."/>
            <person name="McEwen J.G."/>
            <person name="Puccia R."/>
            <person name="Goldman G.H."/>
            <person name="Felipe M.S."/>
            <person name="Nino-Vega G."/>
            <person name="San-Blas G."/>
            <person name="Taylor J.W."/>
            <person name="Mendoza L."/>
            <person name="Galagan J.E."/>
            <person name="Nusbaum C."/>
            <person name="Birren B.W."/>
        </authorList>
    </citation>
    <scope>NUCLEOTIDE SEQUENCE [LARGE SCALE GENOMIC DNA]</scope>
    <source>
        <strain evidence="3">H143</strain>
    </source>
</reference>
<evidence type="ECO:0000313" key="3">
    <source>
        <dbReference type="Proteomes" id="UP000002624"/>
    </source>
</evidence>